<proteinExistence type="inferred from homology"/>
<comment type="catalytic activity">
    <reaction evidence="1">
        <text>AMP + H2O = D-ribose 5-phosphate + adenine</text>
        <dbReference type="Rhea" id="RHEA:20129"/>
        <dbReference type="ChEBI" id="CHEBI:15377"/>
        <dbReference type="ChEBI" id="CHEBI:16708"/>
        <dbReference type="ChEBI" id="CHEBI:78346"/>
        <dbReference type="ChEBI" id="CHEBI:456215"/>
        <dbReference type="EC" id="3.2.2.4"/>
    </reaction>
</comment>
<evidence type="ECO:0000256" key="3">
    <source>
        <dbReference type="RuleBase" id="RU363015"/>
    </source>
</evidence>
<gene>
    <name evidence="4" type="ORF">PSM36_2669</name>
</gene>
<dbReference type="KEGG" id="psac:PSM36_2669"/>
<name>A0A1R3TBV1_9BACT</name>
<accession>A0A1R3TBV1</accession>
<keyword evidence="5" id="KW-1185">Reference proteome</keyword>
<organism evidence="4 5">
    <name type="scientific">Proteiniphilum saccharofermentans</name>
    <dbReference type="NCBI Taxonomy" id="1642647"/>
    <lineage>
        <taxon>Bacteria</taxon>
        <taxon>Pseudomonadati</taxon>
        <taxon>Bacteroidota</taxon>
        <taxon>Bacteroidia</taxon>
        <taxon>Bacteroidales</taxon>
        <taxon>Dysgonomonadaceae</taxon>
        <taxon>Proteiniphilum</taxon>
    </lineage>
</organism>
<dbReference type="InterPro" id="IPR005269">
    <property type="entry name" value="LOG"/>
</dbReference>
<evidence type="ECO:0000313" key="4">
    <source>
        <dbReference type="EMBL" id="SCD21465.1"/>
    </source>
</evidence>
<dbReference type="GO" id="GO:0005829">
    <property type="term" value="C:cytosol"/>
    <property type="evidence" value="ECO:0007669"/>
    <property type="project" value="TreeGrafter"/>
</dbReference>
<dbReference type="SUPFAM" id="SSF102405">
    <property type="entry name" value="MCP/YpsA-like"/>
    <property type="match status" value="1"/>
</dbReference>
<dbReference type="Gene3D" id="3.40.50.450">
    <property type="match status" value="1"/>
</dbReference>
<dbReference type="PANTHER" id="PTHR31223">
    <property type="entry name" value="LOG FAMILY PROTEIN YJL055W"/>
    <property type="match status" value="1"/>
</dbReference>
<dbReference type="InterPro" id="IPR031100">
    <property type="entry name" value="LOG_fam"/>
</dbReference>
<dbReference type="Pfam" id="PF03641">
    <property type="entry name" value="Lysine_decarbox"/>
    <property type="match status" value="1"/>
</dbReference>
<evidence type="ECO:0000313" key="5">
    <source>
        <dbReference type="Proteomes" id="UP000187464"/>
    </source>
</evidence>
<dbReference type="NCBIfam" id="TIGR00730">
    <property type="entry name" value="Rossman fold protein, TIGR00730 family"/>
    <property type="match status" value="1"/>
</dbReference>
<dbReference type="PANTHER" id="PTHR31223:SF70">
    <property type="entry name" value="LOG FAMILY PROTEIN YJL055W"/>
    <property type="match status" value="1"/>
</dbReference>
<dbReference type="Proteomes" id="UP000187464">
    <property type="component" value="Chromosome I"/>
</dbReference>
<comment type="similarity">
    <text evidence="2 3">Belongs to the LOG family.</text>
</comment>
<sequence>MENGKKEVVVYCASSTEIGQLYFDVASALGKLLAENGYICINGAGKEGLMGVLNDAVLEHGGRVKGIIPRFMVDAGWGHSHLTETIVTETIHERKAAMVKTADAVIALPGGVGTLEELAEIITWRQLGLYRKPIIILNVNNYYQPLLSFFEKMISERFMRESYRQLWQVVTTPEEAVTLIRTIPDWNPGYTKYD</sequence>
<dbReference type="STRING" id="1642647.PSM36_2669"/>
<dbReference type="GO" id="GO:0009691">
    <property type="term" value="P:cytokinin biosynthetic process"/>
    <property type="evidence" value="ECO:0007669"/>
    <property type="project" value="UniProtKB-UniRule"/>
</dbReference>
<dbReference type="RefSeq" id="WP_076931311.1">
    <property type="nucleotide sequence ID" value="NZ_LT605205.1"/>
</dbReference>
<protein>
    <recommendedName>
        <fullName evidence="3">Cytokinin riboside 5'-monophosphate phosphoribohydrolase</fullName>
        <ecNumber evidence="3">3.2.2.n1</ecNumber>
    </recommendedName>
</protein>
<dbReference type="EMBL" id="LT605205">
    <property type="protein sequence ID" value="SCD21465.1"/>
    <property type="molecule type" value="Genomic_DNA"/>
</dbReference>
<keyword evidence="3" id="KW-0203">Cytokinin biosynthesis</keyword>
<evidence type="ECO:0000256" key="1">
    <source>
        <dbReference type="ARBA" id="ARBA00000274"/>
    </source>
</evidence>
<dbReference type="EC" id="3.2.2.n1" evidence="3"/>
<keyword evidence="3" id="KW-0378">Hydrolase</keyword>
<dbReference type="AlphaFoldDB" id="A0A1R3TBV1"/>
<dbReference type="GO" id="GO:0008714">
    <property type="term" value="F:AMP nucleosidase activity"/>
    <property type="evidence" value="ECO:0007669"/>
    <property type="project" value="UniProtKB-EC"/>
</dbReference>
<evidence type="ECO:0000256" key="2">
    <source>
        <dbReference type="ARBA" id="ARBA00006763"/>
    </source>
</evidence>
<reference evidence="4 5" key="1">
    <citation type="submission" date="2016-08" db="EMBL/GenBank/DDBJ databases">
        <authorList>
            <person name="Seilhamer J.J."/>
        </authorList>
    </citation>
    <scope>NUCLEOTIDE SEQUENCE [LARGE SCALE GENOMIC DNA]</scope>
    <source>
        <strain evidence="4">M3/6</strain>
    </source>
</reference>